<name>A0A8T3B8Y3_DENNO</name>
<dbReference type="Pfam" id="PF14138">
    <property type="entry name" value="COX16"/>
    <property type="match status" value="1"/>
</dbReference>
<accession>A0A8T3B8Y3</accession>
<comment type="caution">
    <text evidence="8">The sequence shown here is derived from an EMBL/GenBank/DDBJ whole genome shotgun (WGS) entry which is preliminary data.</text>
</comment>
<dbReference type="Proteomes" id="UP000829196">
    <property type="component" value="Unassembled WGS sequence"/>
</dbReference>
<dbReference type="GO" id="GO:0005743">
    <property type="term" value="C:mitochondrial inner membrane"/>
    <property type="evidence" value="ECO:0007669"/>
    <property type="project" value="UniProtKB-SubCell"/>
</dbReference>
<evidence type="ECO:0000256" key="2">
    <source>
        <dbReference type="ARBA" id="ARBA00008370"/>
    </source>
</evidence>
<keyword evidence="6" id="KW-0496">Mitochondrion</keyword>
<keyword evidence="7" id="KW-0472">Membrane</keyword>
<protein>
    <submittedName>
        <fullName evidence="8">Uncharacterized protein</fullName>
    </submittedName>
</protein>
<keyword evidence="9" id="KW-1185">Reference proteome</keyword>
<evidence type="ECO:0000256" key="7">
    <source>
        <dbReference type="ARBA" id="ARBA00023136"/>
    </source>
</evidence>
<dbReference type="EMBL" id="JAGYWB010000010">
    <property type="protein sequence ID" value="KAI0507092.1"/>
    <property type="molecule type" value="Genomic_DNA"/>
</dbReference>
<keyword evidence="5" id="KW-1133">Transmembrane helix</keyword>
<proteinExistence type="inferred from homology"/>
<organism evidence="8 9">
    <name type="scientific">Dendrobium nobile</name>
    <name type="common">Orchid</name>
    <dbReference type="NCBI Taxonomy" id="94219"/>
    <lineage>
        <taxon>Eukaryota</taxon>
        <taxon>Viridiplantae</taxon>
        <taxon>Streptophyta</taxon>
        <taxon>Embryophyta</taxon>
        <taxon>Tracheophyta</taxon>
        <taxon>Spermatophyta</taxon>
        <taxon>Magnoliopsida</taxon>
        <taxon>Liliopsida</taxon>
        <taxon>Asparagales</taxon>
        <taxon>Orchidaceae</taxon>
        <taxon>Epidendroideae</taxon>
        <taxon>Malaxideae</taxon>
        <taxon>Dendrobiinae</taxon>
        <taxon>Dendrobium</taxon>
    </lineage>
</organism>
<evidence type="ECO:0000313" key="8">
    <source>
        <dbReference type="EMBL" id="KAI0507092.1"/>
    </source>
</evidence>
<keyword evidence="3" id="KW-0812">Transmembrane</keyword>
<comment type="subcellular location">
    <subcellularLocation>
        <location evidence="1">Mitochondrion inner membrane</location>
        <topology evidence="1">Single-pass membrane protein</topology>
    </subcellularLocation>
</comment>
<gene>
    <name evidence="8" type="ORF">KFK09_013210</name>
</gene>
<dbReference type="AlphaFoldDB" id="A0A8T3B8Y3"/>
<dbReference type="InterPro" id="IPR020164">
    <property type="entry name" value="Cyt_c_Oxase_assmbl_COX16"/>
</dbReference>
<evidence type="ECO:0000256" key="5">
    <source>
        <dbReference type="ARBA" id="ARBA00022989"/>
    </source>
</evidence>
<comment type="similarity">
    <text evidence="2">Belongs to the COX16 family.</text>
</comment>
<evidence type="ECO:0000313" key="9">
    <source>
        <dbReference type="Proteomes" id="UP000829196"/>
    </source>
</evidence>
<keyword evidence="4" id="KW-0999">Mitochondrion inner membrane</keyword>
<reference evidence="8" key="1">
    <citation type="journal article" date="2022" name="Front. Genet.">
        <title>Chromosome-Scale Assembly of the Dendrobium nobile Genome Provides Insights Into the Molecular Mechanism of the Biosynthesis of the Medicinal Active Ingredient of Dendrobium.</title>
        <authorList>
            <person name="Xu Q."/>
            <person name="Niu S.-C."/>
            <person name="Li K.-L."/>
            <person name="Zheng P.-J."/>
            <person name="Zhang X.-J."/>
            <person name="Jia Y."/>
            <person name="Liu Y."/>
            <person name="Niu Y.-X."/>
            <person name="Yu L.-H."/>
            <person name="Chen D.-F."/>
            <person name="Zhang G.-Q."/>
        </authorList>
    </citation>
    <scope>NUCLEOTIDE SEQUENCE</scope>
    <source>
        <tissue evidence="8">Leaf</tissue>
    </source>
</reference>
<sequence length="314" mass="35132">MSCGGPAEVWRHSMVRQKSDATRWSRESLESGGGLTEVRAIVEEELGGKSVPSSSFLLVLFLRAGQICWLMTRICPGSLPQFLLVQRISRRNLLPCRFRNVQIAYVPSEATIPSKAIRRACSPVMSVFSSMIIPSFCIGFPSSSFKFRIEEDDQMKIDVVIHEFDDDKCTSSSSSWDESDLPLNIGKLLFDCFGQGEDDMIQIFLGRIVYFQNSSGGVGSILSYIRYGLPLISLTVLGSIGHSHLIQGSKEVTKEKDDLEWDIIETTKALTRTGPSTGYNPRKISLEEELKALQEKVDITNYEYKRIPRQNEGG</sequence>
<evidence type="ECO:0000256" key="6">
    <source>
        <dbReference type="ARBA" id="ARBA00023128"/>
    </source>
</evidence>
<evidence type="ECO:0000256" key="4">
    <source>
        <dbReference type="ARBA" id="ARBA00022792"/>
    </source>
</evidence>
<evidence type="ECO:0000256" key="3">
    <source>
        <dbReference type="ARBA" id="ARBA00022692"/>
    </source>
</evidence>
<dbReference type="OrthoDB" id="5516033at2759"/>
<evidence type="ECO:0000256" key="1">
    <source>
        <dbReference type="ARBA" id="ARBA00004434"/>
    </source>
</evidence>